<dbReference type="PANTHER" id="PTHR45668:SF5">
    <property type="entry name" value="SERINE_THREONINE-PROTEIN PHOSPHATASE 5"/>
    <property type="match status" value="1"/>
</dbReference>
<keyword evidence="7" id="KW-1185">Reference proteome</keyword>
<feature type="domain" description="Serine/threonine specific protein phosphatases" evidence="5">
    <location>
        <begin position="62"/>
        <end position="293"/>
    </location>
</feature>
<dbReference type="InterPro" id="IPR029052">
    <property type="entry name" value="Metallo-depent_PP-like"/>
</dbReference>
<feature type="non-terminal residue" evidence="6">
    <location>
        <position position="340"/>
    </location>
</feature>
<dbReference type="Gene3D" id="3.60.21.10">
    <property type="match status" value="2"/>
</dbReference>
<feature type="region of interest" description="Disordered" evidence="4">
    <location>
        <begin position="127"/>
        <end position="169"/>
    </location>
</feature>
<dbReference type="InterPro" id="IPR051134">
    <property type="entry name" value="PPP_phosphatase"/>
</dbReference>
<comment type="cofactor">
    <cofactor evidence="1">
        <name>Mn(2+)</name>
        <dbReference type="ChEBI" id="CHEBI:29035"/>
    </cofactor>
</comment>
<dbReference type="InterPro" id="IPR006186">
    <property type="entry name" value="Ser/Thr-sp_prot-phosphatase"/>
</dbReference>
<evidence type="ECO:0000256" key="1">
    <source>
        <dbReference type="ARBA" id="ARBA00001936"/>
    </source>
</evidence>
<dbReference type="SMART" id="SM00156">
    <property type="entry name" value="PP2Ac"/>
    <property type="match status" value="1"/>
</dbReference>
<evidence type="ECO:0000256" key="2">
    <source>
        <dbReference type="ARBA" id="ARBA00022723"/>
    </source>
</evidence>
<accession>A0A9K3GFD4</accession>
<dbReference type="Proteomes" id="UP000265618">
    <property type="component" value="Unassembled WGS sequence"/>
</dbReference>
<reference evidence="6 7" key="1">
    <citation type="journal article" date="2018" name="PLoS ONE">
        <title>The draft genome of Kipferlia bialata reveals reductive genome evolution in fornicate parasites.</title>
        <authorList>
            <person name="Tanifuji G."/>
            <person name="Takabayashi S."/>
            <person name="Kume K."/>
            <person name="Takagi M."/>
            <person name="Nakayama T."/>
            <person name="Kamikawa R."/>
            <person name="Inagaki Y."/>
            <person name="Hashimoto T."/>
        </authorList>
    </citation>
    <scope>NUCLEOTIDE SEQUENCE [LARGE SCALE GENOMIC DNA]</scope>
    <source>
        <strain evidence="6">NY0173</strain>
    </source>
</reference>
<sequence>NHESVWTSTEYGFFSEVSVKYDASIYESFMGFFRSLPLATVCRQSTPALALRSIRQAQQGVYTGHQAAQVASSTGQEGDREGEREEDAPSNPFDSLASAMSTDTVDTTNTGECEGDGCEVVESVVVGSASDSSTQTSPHKHKHKHHKHKHHKDHKHGSHSHPDHPPSPLTPVILVVHGGIPSRESVTMGDICSLQRDQEPSYGTLGSILWTDPHPGTGYIQSMRPFCRSFGTDVTRHFLKANALTHVVRSHEMVSGHRVERGHLMPGRKGADGASMPAYHCLVTLFSAAGPTNNAHTLCLQSPLPWDIDLWDYRRIVPAVSTPSPLWTFTRVGDAGCCVM</sequence>
<evidence type="ECO:0000259" key="5">
    <source>
        <dbReference type="SMART" id="SM00156"/>
    </source>
</evidence>
<keyword evidence="2" id="KW-0479">Metal-binding</keyword>
<dbReference type="SUPFAM" id="SSF56300">
    <property type="entry name" value="Metallo-dependent phosphatases"/>
    <property type="match status" value="1"/>
</dbReference>
<dbReference type="PANTHER" id="PTHR45668">
    <property type="entry name" value="SERINE/THREONINE-PROTEIN PHOSPHATASE 5-RELATED"/>
    <property type="match status" value="1"/>
</dbReference>
<dbReference type="AlphaFoldDB" id="A0A9K3GFD4"/>
<feature type="region of interest" description="Disordered" evidence="4">
    <location>
        <begin position="65"/>
        <end position="114"/>
    </location>
</feature>
<protein>
    <submittedName>
        <fullName evidence="6">Serine/threonine protein phosphatase 5</fullName>
    </submittedName>
</protein>
<name>A0A9K3GFD4_9EUKA</name>
<evidence type="ECO:0000256" key="4">
    <source>
        <dbReference type="SAM" id="MobiDB-lite"/>
    </source>
</evidence>
<proteinExistence type="predicted"/>
<dbReference type="GO" id="GO:0046872">
    <property type="term" value="F:metal ion binding"/>
    <property type="evidence" value="ECO:0007669"/>
    <property type="project" value="UniProtKB-KW"/>
</dbReference>
<dbReference type="EMBL" id="BDIP01000266">
    <property type="protein sequence ID" value="GIQ80908.1"/>
    <property type="molecule type" value="Genomic_DNA"/>
</dbReference>
<evidence type="ECO:0000256" key="3">
    <source>
        <dbReference type="ARBA" id="ARBA00023211"/>
    </source>
</evidence>
<organism evidence="6 7">
    <name type="scientific">Kipferlia bialata</name>
    <dbReference type="NCBI Taxonomy" id="797122"/>
    <lineage>
        <taxon>Eukaryota</taxon>
        <taxon>Metamonada</taxon>
        <taxon>Carpediemonas-like organisms</taxon>
        <taxon>Kipferlia</taxon>
    </lineage>
</organism>
<dbReference type="GO" id="GO:0016787">
    <property type="term" value="F:hydrolase activity"/>
    <property type="evidence" value="ECO:0007669"/>
    <property type="project" value="InterPro"/>
</dbReference>
<evidence type="ECO:0000313" key="7">
    <source>
        <dbReference type="Proteomes" id="UP000265618"/>
    </source>
</evidence>
<feature type="compositionally biased region" description="Polar residues" evidence="4">
    <location>
        <begin position="98"/>
        <end position="110"/>
    </location>
</feature>
<evidence type="ECO:0000313" key="6">
    <source>
        <dbReference type="EMBL" id="GIQ80908.1"/>
    </source>
</evidence>
<comment type="caution">
    <text evidence="6">The sequence shown here is derived from an EMBL/GenBank/DDBJ whole genome shotgun (WGS) entry which is preliminary data.</text>
</comment>
<dbReference type="OrthoDB" id="445564at2759"/>
<feature type="compositionally biased region" description="Basic residues" evidence="4">
    <location>
        <begin position="138"/>
        <end position="159"/>
    </location>
</feature>
<keyword evidence="3" id="KW-0464">Manganese</keyword>
<gene>
    <name evidence="6" type="ORF">KIPB_001787</name>
</gene>